<dbReference type="InterPro" id="IPR023211">
    <property type="entry name" value="DNA_pol_palm_dom_sf"/>
</dbReference>
<sequence length="583" mass="67846">MLFYDFEVFKYDWLVVVIDMTEKKQHVIINNKEELDELYQAKKNDIWVGFNSNHYDQYILKGILCGFDPKRINDFIIVKGNPGWKFSSLLRNIPLNNYDVMLNLDKGLKWFEGSMGNNIKETGVPFDIDRKLTEAEIAETVKYCVHDVEQTIEVFLQRKEEFNGRLELVKLACKGKPLDLSLISKTKPQLTAIVLDAHRQGDRGDEFDIDFPDTNQVKKYKDVLDWYSNPDNRCYYRHIPGKKQPEKNQYSVMVAGCPHTFAWGGVHGALEQYSGEGYYLMMDVASLYPSLMIRYNLHSRNIADPQKFVDIYHERLELKKKKDPLQAVLKIVLNSTYGVLKDKNNDLYDPLMSNKVCVYGQILLLDLIEHIEPYAQLIQSNTDGILIKMPDGQDEEEWFNLIDDIAWEWEQRTGLTLEFDEYRKVFQKDVNNYIIVAPDGHIKSKGAYVKKLSNLDYGDFPIVNHALVEYMVKNVPVERFIHNCDELKEFQMVTKITSKYSTILHGDEPIKEKCIRVFASTRETDAGVKKVSIRTGKPEKIASSPEHCFMFNENMTDVRCPAYLDKDWYVELAKKRLKDFGVM</sequence>
<evidence type="ECO:0000256" key="1">
    <source>
        <dbReference type="ARBA" id="ARBA00022722"/>
    </source>
</evidence>
<dbReference type="GO" id="GO:0016787">
    <property type="term" value="F:hydrolase activity"/>
    <property type="evidence" value="ECO:0007669"/>
    <property type="project" value="UniProtKB-KW"/>
</dbReference>
<name>A0A8S5LCA3_9CAUD</name>
<dbReference type="InterPro" id="IPR043502">
    <property type="entry name" value="DNA/RNA_pol_sf"/>
</dbReference>
<dbReference type="GO" id="GO:0004518">
    <property type="term" value="F:nuclease activity"/>
    <property type="evidence" value="ECO:0007669"/>
    <property type="project" value="UniProtKB-KW"/>
</dbReference>
<evidence type="ECO:0000313" key="3">
    <source>
        <dbReference type="EMBL" id="DAD67636.1"/>
    </source>
</evidence>
<dbReference type="EMBL" id="BK014682">
    <property type="protein sequence ID" value="DAD67636.1"/>
    <property type="molecule type" value="Genomic_DNA"/>
</dbReference>
<proteinExistence type="predicted"/>
<organism evidence="3">
    <name type="scientific">Siphoviridae sp. ctYKh4</name>
    <dbReference type="NCBI Taxonomy" id="2823586"/>
    <lineage>
        <taxon>Viruses</taxon>
        <taxon>Duplodnaviria</taxon>
        <taxon>Heunggongvirae</taxon>
        <taxon>Uroviricota</taxon>
        <taxon>Caudoviricetes</taxon>
    </lineage>
</organism>
<accession>A0A8S5LCA3</accession>
<reference evidence="3" key="1">
    <citation type="journal article" date="2021" name="Proc. Natl. Acad. Sci. U.S.A.">
        <title>A Catalog of Tens of Thousands of Viruses from Human Metagenomes Reveals Hidden Associations with Chronic Diseases.</title>
        <authorList>
            <person name="Tisza M.J."/>
            <person name="Buck C.B."/>
        </authorList>
    </citation>
    <scope>NUCLEOTIDE SEQUENCE</scope>
    <source>
        <strain evidence="3">CtYKh4</strain>
    </source>
</reference>
<keyword evidence="2" id="KW-0378">Hydrolase</keyword>
<keyword evidence="1" id="KW-0540">Nuclease</keyword>
<protein>
    <submittedName>
        <fullName evidence="3">DNA polymerase</fullName>
    </submittedName>
</protein>
<dbReference type="Gene3D" id="3.90.1600.10">
    <property type="entry name" value="Palm domain of DNA polymerase"/>
    <property type="match status" value="1"/>
</dbReference>
<dbReference type="SUPFAM" id="SSF56672">
    <property type="entry name" value="DNA/RNA polymerases"/>
    <property type="match status" value="1"/>
</dbReference>
<evidence type="ECO:0000256" key="2">
    <source>
        <dbReference type="ARBA" id="ARBA00022801"/>
    </source>
</evidence>